<keyword evidence="1" id="KW-0472">Membrane</keyword>
<keyword evidence="1" id="KW-0812">Transmembrane</keyword>
<feature type="non-terminal residue" evidence="2">
    <location>
        <position position="30"/>
    </location>
</feature>
<proteinExistence type="predicted"/>
<dbReference type="EMBL" id="LAZR01070356">
    <property type="protein sequence ID" value="KKK42011.1"/>
    <property type="molecule type" value="Genomic_DNA"/>
</dbReference>
<evidence type="ECO:0000313" key="2">
    <source>
        <dbReference type="EMBL" id="KKK42011.1"/>
    </source>
</evidence>
<feature type="transmembrane region" description="Helical" evidence="1">
    <location>
        <begin position="6"/>
        <end position="23"/>
    </location>
</feature>
<protein>
    <submittedName>
        <fullName evidence="2">Uncharacterized protein</fullName>
    </submittedName>
</protein>
<comment type="caution">
    <text evidence="2">The sequence shown here is derived from an EMBL/GenBank/DDBJ whole genome shotgun (WGS) entry which is preliminary data.</text>
</comment>
<evidence type="ECO:0000256" key="1">
    <source>
        <dbReference type="SAM" id="Phobius"/>
    </source>
</evidence>
<gene>
    <name evidence="2" type="ORF">LCGC14_2392000</name>
</gene>
<dbReference type="AlphaFoldDB" id="A0A0F8Y0X0"/>
<organism evidence="2">
    <name type="scientific">marine sediment metagenome</name>
    <dbReference type="NCBI Taxonomy" id="412755"/>
    <lineage>
        <taxon>unclassified sequences</taxon>
        <taxon>metagenomes</taxon>
        <taxon>ecological metagenomes</taxon>
    </lineage>
</organism>
<keyword evidence="1" id="KW-1133">Transmembrane helix</keyword>
<name>A0A0F8Y0X0_9ZZZZ</name>
<accession>A0A0F8Y0X0</accession>
<sequence length="30" mass="3091">MLDVNLVNVGITVAGLLIANYGIKLGKAYG</sequence>
<reference evidence="2" key="1">
    <citation type="journal article" date="2015" name="Nature">
        <title>Complex archaea that bridge the gap between prokaryotes and eukaryotes.</title>
        <authorList>
            <person name="Spang A."/>
            <person name="Saw J.H."/>
            <person name="Jorgensen S.L."/>
            <person name="Zaremba-Niedzwiedzka K."/>
            <person name="Martijn J."/>
            <person name="Lind A.E."/>
            <person name="van Eijk R."/>
            <person name="Schleper C."/>
            <person name="Guy L."/>
            <person name="Ettema T.J."/>
        </authorList>
    </citation>
    <scope>NUCLEOTIDE SEQUENCE</scope>
</reference>